<evidence type="ECO:0000256" key="9">
    <source>
        <dbReference type="SAM" id="MobiDB-lite"/>
    </source>
</evidence>
<evidence type="ECO:0000256" key="10">
    <source>
        <dbReference type="SAM" id="Phobius"/>
    </source>
</evidence>
<dbReference type="InterPro" id="IPR017850">
    <property type="entry name" value="Alkaline_phosphatase_core_sf"/>
</dbReference>
<dbReference type="Pfam" id="PF00884">
    <property type="entry name" value="Sulfatase"/>
    <property type="match status" value="1"/>
</dbReference>
<dbReference type="PANTHER" id="PTHR47371:SF3">
    <property type="entry name" value="PHOSPHOGLYCEROL TRANSFERASE I"/>
    <property type="match status" value="1"/>
</dbReference>
<keyword evidence="13" id="KW-1185">Reference proteome</keyword>
<dbReference type="EC" id="2.7.8.20" evidence="12"/>
<comment type="similarity">
    <text evidence="3 8">Belongs to the LTA synthase family.</text>
</comment>
<dbReference type="Proteomes" id="UP001226720">
    <property type="component" value="Unassembled WGS sequence"/>
</dbReference>
<keyword evidence="6 10" id="KW-1133">Transmembrane helix</keyword>
<gene>
    <name evidence="12" type="ORF">QO000_003529</name>
</gene>
<evidence type="ECO:0000256" key="7">
    <source>
        <dbReference type="ARBA" id="ARBA00023136"/>
    </source>
</evidence>
<dbReference type="Gene3D" id="3.30.1120.170">
    <property type="match status" value="1"/>
</dbReference>
<keyword evidence="7 8" id="KW-0472">Membrane</keyword>
<dbReference type="Gene3D" id="3.40.720.10">
    <property type="entry name" value="Alkaline Phosphatase, subunit A"/>
    <property type="match status" value="1"/>
</dbReference>
<comment type="pathway">
    <text evidence="2">Cell wall biogenesis; lipoteichoic acid biosynthesis.</text>
</comment>
<feature type="region of interest" description="Disordered" evidence="9">
    <location>
        <begin position="628"/>
        <end position="659"/>
    </location>
</feature>
<evidence type="ECO:0000256" key="3">
    <source>
        <dbReference type="ARBA" id="ARBA00009983"/>
    </source>
</evidence>
<dbReference type="EMBL" id="JAUSWM010000008">
    <property type="protein sequence ID" value="MDQ0484545.1"/>
    <property type="molecule type" value="Genomic_DNA"/>
</dbReference>
<comment type="subcellular location">
    <subcellularLocation>
        <location evidence="1">Cell membrane</location>
        <topology evidence="1">Multi-pass membrane protein</topology>
    </subcellularLocation>
</comment>
<evidence type="ECO:0000256" key="5">
    <source>
        <dbReference type="ARBA" id="ARBA00022692"/>
    </source>
</evidence>
<keyword evidence="5 10" id="KW-0812">Transmembrane</keyword>
<dbReference type="CDD" id="cd16015">
    <property type="entry name" value="LTA_synthase"/>
    <property type="match status" value="1"/>
</dbReference>
<evidence type="ECO:0000256" key="8">
    <source>
        <dbReference type="PIRNR" id="PIRNR005091"/>
    </source>
</evidence>
<evidence type="ECO:0000313" key="13">
    <source>
        <dbReference type="Proteomes" id="UP001226720"/>
    </source>
</evidence>
<comment type="caution">
    <text evidence="12">The sequence shown here is derived from an EMBL/GenBank/DDBJ whole genome shotgun (WGS) entry which is preliminary data.</text>
</comment>
<dbReference type="GO" id="GO:0008960">
    <property type="term" value="F:phosphatidylglycerol-membrane-oligosaccharide glycerophosphotransferase activity"/>
    <property type="evidence" value="ECO:0007669"/>
    <property type="project" value="UniProtKB-EC"/>
</dbReference>
<sequence>MREQFKAQMNKPWTLFFGVILLFWLKTYAVYQTEFELGIKNGLQSFLLILNPISSLLFFFGFALFFKGRKRAWAILIIDFLLSFVLYANVVYYRFFNDFITLPTVMHTNDAGELKDSAFALMNFTDVFYFVDTLLILGLILFKVVKPQAPIKRKKISLLFASAAVFFIVNLGLAETDRPELLTRSFDRTYLVKYLGQFNYQIFDAITTIKSNSQSAFASSDDLTDVRNFVEANRTEPNPEYFGKAEGKNVIYISLESFQTFVIGKEVNGQEVTPFLNSLVEDQNTFYFDNIFGQVGQGKTSDAEFMMANSLYSLPSGSVAMEKARNTYHAQPAMLEQKGYTTSSFHGNGKTFWNRDEMYKSFGIQKFFDSSYYDMSEENVHNYGLKDKPFFEESMPYLENLEEPFHAKMLTLSNHFPFTMDEGDVDFPTPETEDSVVNGYFQTAKYMDESIEQFFNDLKESGLYEDTVIVMYGDHYGISNNHNKAMEKVMGKEMNPYENAQLQRVPVFITAPGVEGKQVHKYGGQIDIRDTVLHLLGVETDEFISFGSDLLSEDHREIVPFRNGDFVTPEVTSVNEKCYANPTGEKVDSEACENAGKYVKETLDLSDKVVYGDLLRFYDPEGFTPVDRNDYNYNVNQIDPEQEAPEQPKEQSNEHSKEH</sequence>
<feature type="transmembrane region" description="Helical" evidence="10">
    <location>
        <begin position="156"/>
        <end position="174"/>
    </location>
</feature>
<evidence type="ECO:0000256" key="4">
    <source>
        <dbReference type="ARBA" id="ARBA00022475"/>
    </source>
</evidence>
<dbReference type="PANTHER" id="PTHR47371">
    <property type="entry name" value="LIPOTEICHOIC ACID SYNTHASE"/>
    <property type="match status" value="1"/>
</dbReference>
<keyword evidence="12" id="KW-0808">Transferase</keyword>
<dbReference type="PIRSF" id="PIRSF005091">
    <property type="entry name" value="Mmb_sulf_HI1246"/>
    <property type="match status" value="1"/>
</dbReference>
<evidence type="ECO:0000256" key="1">
    <source>
        <dbReference type="ARBA" id="ARBA00004651"/>
    </source>
</evidence>
<feature type="compositionally biased region" description="Basic and acidic residues" evidence="9">
    <location>
        <begin position="646"/>
        <end position="659"/>
    </location>
</feature>
<evidence type="ECO:0000256" key="2">
    <source>
        <dbReference type="ARBA" id="ARBA00004936"/>
    </source>
</evidence>
<dbReference type="InterPro" id="IPR000917">
    <property type="entry name" value="Sulfatase_N"/>
</dbReference>
<feature type="transmembrane region" description="Helical" evidence="10">
    <location>
        <begin position="45"/>
        <end position="66"/>
    </location>
</feature>
<feature type="transmembrane region" description="Helical" evidence="10">
    <location>
        <begin position="73"/>
        <end position="95"/>
    </location>
</feature>
<name>A0ABU0K5C0_9BACL</name>
<feature type="transmembrane region" description="Helical" evidence="10">
    <location>
        <begin position="127"/>
        <end position="144"/>
    </location>
</feature>
<proteinExistence type="inferred from homology"/>
<dbReference type="SUPFAM" id="SSF53649">
    <property type="entry name" value="Alkaline phosphatase-like"/>
    <property type="match status" value="1"/>
</dbReference>
<evidence type="ECO:0000256" key="6">
    <source>
        <dbReference type="ARBA" id="ARBA00022989"/>
    </source>
</evidence>
<protein>
    <submittedName>
        <fullName evidence="12">Lipoteichoic acid synthase</fullName>
        <ecNumber evidence="12">2.7.8.20</ecNumber>
    </submittedName>
</protein>
<feature type="domain" description="Sulfatase N-terminal" evidence="11">
    <location>
        <begin position="248"/>
        <end position="538"/>
    </location>
</feature>
<keyword evidence="4 8" id="KW-1003">Cell membrane</keyword>
<dbReference type="InterPro" id="IPR050448">
    <property type="entry name" value="OpgB/LTA_synthase_biosynth"/>
</dbReference>
<organism evidence="12 13">
    <name type="scientific">Guptibacillus hwajinpoensis</name>
    <dbReference type="NCBI Taxonomy" id="208199"/>
    <lineage>
        <taxon>Bacteria</taxon>
        <taxon>Bacillati</taxon>
        <taxon>Bacillota</taxon>
        <taxon>Bacilli</taxon>
        <taxon>Bacillales</taxon>
        <taxon>Guptibacillaceae</taxon>
        <taxon>Guptibacillus</taxon>
    </lineage>
</organism>
<evidence type="ECO:0000313" key="12">
    <source>
        <dbReference type="EMBL" id="MDQ0484545.1"/>
    </source>
</evidence>
<reference evidence="12" key="1">
    <citation type="submission" date="2023-07" db="EMBL/GenBank/DDBJ databases">
        <title>Genomic Encyclopedia of Type Strains, Phase IV (KMG-IV): sequencing the most valuable type-strain genomes for metagenomic binning, comparative biology and taxonomic classification.</title>
        <authorList>
            <person name="Goeker M."/>
        </authorList>
    </citation>
    <scope>NUCLEOTIDE SEQUENCE [LARGE SCALE GENOMIC DNA]</scope>
    <source>
        <strain evidence="12">JSM 076093</strain>
    </source>
</reference>
<dbReference type="InterPro" id="IPR012160">
    <property type="entry name" value="LtaS-like"/>
</dbReference>
<evidence type="ECO:0000259" key="11">
    <source>
        <dbReference type="Pfam" id="PF00884"/>
    </source>
</evidence>
<accession>A0ABU0K5C0</accession>